<evidence type="ECO:0000313" key="3">
    <source>
        <dbReference type="Proteomes" id="UP000016923"/>
    </source>
</evidence>
<accession>S3C5B3</accession>
<feature type="compositionally biased region" description="Low complexity" evidence="1">
    <location>
        <begin position="258"/>
        <end position="273"/>
    </location>
</feature>
<dbReference type="EMBL" id="KE148152">
    <property type="protein sequence ID" value="EPE07036.1"/>
    <property type="molecule type" value="Genomic_DNA"/>
</dbReference>
<feature type="compositionally biased region" description="Polar residues" evidence="1">
    <location>
        <begin position="217"/>
        <end position="230"/>
    </location>
</feature>
<feature type="compositionally biased region" description="Low complexity" evidence="1">
    <location>
        <begin position="141"/>
        <end position="160"/>
    </location>
</feature>
<feature type="compositionally biased region" description="Basic residues" evidence="1">
    <location>
        <begin position="315"/>
        <end position="324"/>
    </location>
</feature>
<feature type="compositionally biased region" description="Polar residues" evidence="1">
    <location>
        <begin position="21"/>
        <end position="31"/>
    </location>
</feature>
<sequence length="346" mass="34899">MTETSAPVASSVADPFKADETSLNSANSTKLTASTSFTFGASTPSKNDDEITKPVTPVSDHSPGHSDKSESYCYRAPAAGSSRLSRLTSIPKESGEDSATEPSEPSRAKTEKSAQAPAPSANLNPTGVFSTIPGLGLGVNASSSSTSSLPAKPAAPLAGLPAPPAADVSLSTASAPKPVDSAASASKTTPSVGLGGPAVGEKRKADDSKPDMLLQDKPTTGSSILQSLKTTVEDFDSGAESSTPREPDAKKAKKGNETATTSLTSSTAPVATANSSGKPAEPKPVTEKTDAVAGKTDAVAEKTEKTGTTETADKKRGRPKKGKPEKKAPAPIGQTARKTRSQGPAA</sequence>
<gene>
    <name evidence="2" type="ORF">F503_03463</name>
</gene>
<feature type="region of interest" description="Disordered" evidence="1">
    <location>
        <begin position="1"/>
        <end position="346"/>
    </location>
</feature>
<organism evidence="2 3">
    <name type="scientific">Ophiostoma piceae (strain UAMH 11346)</name>
    <name type="common">Sap stain fungus</name>
    <dbReference type="NCBI Taxonomy" id="1262450"/>
    <lineage>
        <taxon>Eukaryota</taxon>
        <taxon>Fungi</taxon>
        <taxon>Dikarya</taxon>
        <taxon>Ascomycota</taxon>
        <taxon>Pezizomycotina</taxon>
        <taxon>Sordariomycetes</taxon>
        <taxon>Sordariomycetidae</taxon>
        <taxon>Ophiostomatales</taxon>
        <taxon>Ophiostomataceae</taxon>
        <taxon>Ophiostoma</taxon>
    </lineage>
</organism>
<reference evidence="2 3" key="1">
    <citation type="journal article" date="2013" name="BMC Genomics">
        <title>The genome and transcriptome of the pine saprophyte Ophiostoma piceae, and a comparison with the bark beetle-associated pine pathogen Grosmannia clavigera.</title>
        <authorList>
            <person name="Haridas S."/>
            <person name="Wang Y."/>
            <person name="Lim L."/>
            <person name="Massoumi Alamouti S."/>
            <person name="Jackman S."/>
            <person name="Docking R."/>
            <person name="Robertson G."/>
            <person name="Birol I."/>
            <person name="Bohlmann J."/>
            <person name="Breuil C."/>
        </authorList>
    </citation>
    <scope>NUCLEOTIDE SEQUENCE [LARGE SCALE GENOMIC DNA]</scope>
    <source>
        <strain evidence="2 3">UAMH 11346</strain>
    </source>
</reference>
<proteinExistence type="predicted"/>
<name>S3C5B3_OPHP1</name>
<dbReference type="HOGENOM" id="CLU_801923_0_0_1"/>
<evidence type="ECO:0000313" key="2">
    <source>
        <dbReference type="EMBL" id="EPE07036.1"/>
    </source>
</evidence>
<feature type="compositionally biased region" description="Low complexity" evidence="1">
    <location>
        <begin position="32"/>
        <end position="45"/>
    </location>
</feature>
<feature type="compositionally biased region" description="Basic and acidic residues" evidence="1">
    <location>
        <begin position="243"/>
        <end position="256"/>
    </location>
</feature>
<protein>
    <submittedName>
        <fullName evidence="2">Uncharacterized protein</fullName>
    </submittedName>
</protein>
<feature type="compositionally biased region" description="Basic and acidic residues" evidence="1">
    <location>
        <begin position="200"/>
        <end position="210"/>
    </location>
</feature>
<dbReference type="VEuPathDB" id="FungiDB:F503_03463"/>
<keyword evidence="3" id="KW-1185">Reference proteome</keyword>
<dbReference type="Proteomes" id="UP000016923">
    <property type="component" value="Unassembled WGS sequence"/>
</dbReference>
<evidence type="ECO:0000256" key="1">
    <source>
        <dbReference type="SAM" id="MobiDB-lite"/>
    </source>
</evidence>
<feature type="compositionally biased region" description="Basic and acidic residues" evidence="1">
    <location>
        <begin position="280"/>
        <end position="290"/>
    </location>
</feature>
<dbReference type="AlphaFoldDB" id="S3C5B3"/>
<feature type="compositionally biased region" description="Basic and acidic residues" evidence="1">
    <location>
        <begin position="298"/>
        <end position="314"/>
    </location>
</feature>